<dbReference type="Proteomes" id="UP001152467">
    <property type="component" value="Unassembled WGS sequence"/>
</dbReference>
<dbReference type="GO" id="GO:0003677">
    <property type="term" value="F:DNA binding"/>
    <property type="evidence" value="ECO:0007669"/>
    <property type="project" value="UniProtKB-KW"/>
</dbReference>
<dbReference type="SMART" id="SM00530">
    <property type="entry name" value="HTH_XRE"/>
    <property type="match status" value="1"/>
</dbReference>
<dbReference type="PANTHER" id="PTHR46558">
    <property type="entry name" value="TRACRIPTIONAL REGULATORY PROTEIN-RELATED-RELATED"/>
    <property type="match status" value="1"/>
</dbReference>
<organism evidence="4 5">
    <name type="scientific">Pseudoalteromonas holothuriae</name>
    <dbReference type="NCBI Taxonomy" id="2963714"/>
    <lineage>
        <taxon>Bacteria</taxon>
        <taxon>Pseudomonadati</taxon>
        <taxon>Pseudomonadota</taxon>
        <taxon>Gammaproteobacteria</taxon>
        <taxon>Alteromonadales</taxon>
        <taxon>Pseudoalteromonadaceae</taxon>
        <taxon>Pseudoalteromonas</taxon>
    </lineage>
</organism>
<sequence length="103" mass="11551">MKHNTARRKTLVTQFKNELQTMIRKLRKEHGLTQKQLATLLGVDQATISNFESGKTVMNLVQAYEIYLMFGRNLTSLPASSTAAELAPAVNSSHTCNLERTSR</sequence>
<reference evidence="4 6" key="1">
    <citation type="submission" date="2022-07" db="EMBL/GenBank/DDBJ databases">
        <authorList>
            <person name="Criscuolo A."/>
        </authorList>
    </citation>
    <scope>NUCLEOTIDE SEQUENCE</scope>
    <source>
        <strain evidence="6">CIP 111951</strain>
        <strain evidence="4">CIP111854</strain>
        <strain evidence="3">CIP111951</strain>
    </source>
</reference>
<dbReference type="Gene3D" id="1.10.260.40">
    <property type="entry name" value="lambda repressor-like DNA-binding domains"/>
    <property type="match status" value="1"/>
</dbReference>
<dbReference type="PANTHER" id="PTHR46558:SF4">
    <property type="entry name" value="DNA-BIDING PHAGE PROTEIN"/>
    <property type="match status" value="1"/>
</dbReference>
<feature type="domain" description="HTH cro/C1-type" evidence="2">
    <location>
        <begin position="23"/>
        <end position="77"/>
    </location>
</feature>
<dbReference type="EMBL" id="CAMAPD010000003">
    <property type="protein sequence ID" value="CAH9053620.1"/>
    <property type="molecule type" value="Genomic_DNA"/>
</dbReference>
<evidence type="ECO:0000313" key="5">
    <source>
        <dbReference type="Proteomes" id="UP001152467"/>
    </source>
</evidence>
<name>A0A9W4QW55_9GAMM</name>
<dbReference type="RefSeq" id="WP_261592050.1">
    <property type="nucleotide sequence ID" value="NZ_CAMAPC010000005.1"/>
</dbReference>
<evidence type="ECO:0000313" key="4">
    <source>
        <dbReference type="EMBL" id="CAH9055934.1"/>
    </source>
</evidence>
<dbReference type="InterPro" id="IPR010982">
    <property type="entry name" value="Lambda_DNA-bd_dom_sf"/>
</dbReference>
<evidence type="ECO:0000259" key="2">
    <source>
        <dbReference type="PROSITE" id="PS50943"/>
    </source>
</evidence>
<protein>
    <recommendedName>
        <fullName evidence="2">HTH cro/C1-type domain-containing protein</fullName>
    </recommendedName>
</protein>
<dbReference type="PROSITE" id="PS50943">
    <property type="entry name" value="HTH_CROC1"/>
    <property type="match status" value="1"/>
</dbReference>
<accession>A0A9W4QW55</accession>
<dbReference type="InterPro" id="IPR001387">
    <property type="entry name" value="Cro/C1-type_HTH"/>
</dbReference>
<dbReference type="AlphaFoldDB" id="A0A9W4QW55"/>
<dbReference type="CDD" id="cd00093">
    <property type="entry name" value="HTH_XRE"/>
    <property type="match status" value="1"/>
</dbReference>
<evidence type="ECO:0000313" key="6">
    <source>
        <dbReference type="Proteomes" id="UP001152485"/>
    </source>
</evidence>
<dbReference type="SUPFAM" id="SSF47413">
    <property type="entry name" value="lambda repressor-like DNA-binding domains"/>
    <property type="match status" value="1"/>
</dbReference>
<dbReference type="Pfam" id="PF01381">
    <property type="entry name" value="HTH_3"/>
    <property type="match status" value="1"/>
</dbReference>
<keyword evidence="5" id="KW-1185">Reference proteome</keyword>
<evidence type="ECO:0000313" key="3">
    <source>
        <dbReference type="EMBL" id="CAH9053620.1"/>
    </source>
</evidence>
<evidence type="ECO:0000256" key="1">
    <source>
        <dbReference type="ARBA" id="ARBA00023125"/>
    </source>
</evidence>
<keyword evidence="1" id="KW-0238">DNA-binding</keyword>
<gene>
    <name evidence="4" type="ORF">PSECIP111854_01685</name>
    <name evidence="3" type="ORF">PSECIP111951_00859</name>
</gene>
<dbReference type="Proteomes" id="UP001152485">
    <property type="component" value="Unassembled WGS sequence"/>
</dbReference>
<dbReference type="EMBL" id="CAMAPC010000005">
    <property type="protein sequence ID" value="CAH9055934.1"/>
    <property type="molecule type" value="Genomic_DNA"/>
</dbReference>
<proteinExistence type="predicted"/>
<comment type="caution">
    <text evidence="4">The sequence shown here is derived from an EMBL/GenBank/DDBJ whole genome shotgun (WGS) entry which is preliminary data.</text>
</comment>